<dbReference type="AlphaFoldDB" id="A9U5N4"/>
<reference evidence="1" key="1">
    <citation type="journal article" date="2008" name="Science">
        <title>The Physcomitrella genome reveals evolutionary insights into the conquest of land by plants.</title>
        <authorList>
            <person name="Rensing S."/>
            <person name="Lang D."/>
            <person name="Zimmer A."/>
            <person name="Terry A."/>
            <person name="Salamov A."/>
            <person name="Shapiro H."/>
            <person name="Nishiyama T."/>
            <person name="Perroud P.-F."/>
            <person name="Lindquist E."/>
            <person name="Kamisugi Y."/>
            <person name="Tanahashi T."/>
            <person name="Sakakibara K."/>
            <person name="Fujita T."/>
            <person name="Oishi K."/>
            <person name="Shin-I T."/>
            <person name="Kuroki Y."/>
            <person name="Toyoda A."/>
            <person name="Suzuki Y."/>
            <person name="Hashimoto A."/>
            <person name="Yamaguchi K."/>
            <person name="Sugano A."/>
            <person name="Kohara Y."/>
            <person name="Fujiyama A."/>
            <person name="Anterola A."/>
            <person name="Aoki S."/>
            <person name="Ashton N."/>
            <person name="Barbazuk W.B."/>
            <person name="Barker E."/>
            <person name="Bennetzen J."/>
            <person name="Bezanilla M."/>
            <person name="Blankenship R."/>
            <person name="Cho S.H."/>
            <person name="Dutcher S."/>
            <person name="Estelle M."/>
            <person name="Fawcett J.A."/>
            <person name="Gundlach H."/>
            <person name="Hanada K."/>
            <person name="Heyl A."/>
            <person name="Hicks K.A."/>
            <person name="Hugh J."/>
            <person name="Lohr M."/>
            <person name="Mayer K."/>
            <person name="Melkozernov A."/>
            <person name="Murata T."/>
            <person name="Nelson D."/>
            <person name="Pils B."/>
            <person name="Prigge M."/>
            <person name="Reiss B."/>
            <person name="Renner T."/>
            <person name="Rombauts S."/>
            <person name="Rushton P."/>
            <person name="Sanderfoot A."/>
            <person name="Schween G."/>
            <person name="Shiu S.-H."/>
            <person name="Stueber K."/>
            <person name="Theodoulou F.L."/>
            <person name="Tu H."/>
            <person name="Van de Peer Y."/>
            <person name="Verrier P.J."/>
            <person name="Waters E."/>
            <person name="Wood A."/>
            <person name="Yang L."/>
            <person name="Cove D."/>
            <person name="Cuming A."/>
            <person name="Hasebe M."/>
            <person name="Lucas S."/>
            <person name="Mishler D.B."/>
            <person name="Reski R."/>
            <person name="Grigoriev I."/>
            <person name="Quatrano R.S."/>
            <person name="Boore J.L."/>
        </authorList>
    </citation>
    <scope>NUCLEOTIDE SEQUENCE [LARGE SCALE GENOMIC DNA]</scope>
</reference>
<name>A9U5N4_PHYPA</name>
<protein>
    <submittedName>
        <fullName evidence="1">Predicted protein</fullName>
    </submittedName>
</protein>
<evidence type="ECO:0000313" key="1">
    <source>
        <dbReference type="EMBL" id="EDQ49019.1"/>
    </source>
</evidence>
<accession>A9U5N4</accession>
<dbReference type="EMBL" id="DS545571">
    <property type="protein sequence ID" value="EDQ49019.1"/>
    <property type="molecule type" value="Genomic_DNA"/>
</dbReference>
<organism>
    <name type="scientific">Physcomitrium patens</name>
    <name type="common">Spreading-leaved earth moss</name>
    <name type="synonym">Physcomitrella patens</name>
    <dbReference type="NCBI Taxonomy" id="3218"/>
    <lineage>
        <taxon>Eukaryota</taxon>
        <taxon>Viridiplantae</taxon>
        <taxon>Streptophyta</taxon>
        <taxon>Embryophyta</taxon>
        <taxon>Bryophyta</taxon>
        <taxon>Bryophytina</taxon>
        <taxon>Bryopsida</taxon>
        <taxon>Funariidae</taxon>
        <taxon>Funariales</taxon>
        <taxon>Funariaceae</taxon>
        <taxon>Physcomitrium</taxon>
    </lineage>
</organism>
<sequence length="178" mass="20422">MLGELRASKGLQISILSSLQMGDDDYYRSSEHANEKFVRKVHFVRSKWEACGRIIAVAGKVFINHFSVRRCRRNEERWVEWRVMESVQAVEGGTSEEGFYRGDVAQMVERSLSMRECNSLTAPLIYMGNTVNSLRKWVSREAYEHPGGMSPVQVTYNRISSQMVVGTPQHICRPFGDR</sequence>
<proteinExistence type="predicted"/>
<gene>
    <name evidence="1" type="ORF">PHYPADRAFT_102754</name>
</gene>